<accession>A0A3B0T2E3</accession>
<organism evidence="2">
    <name type="scientific">hydrothermal vent metagenome</name>
    <dbReference type="NCBI Taxonomy" id="652676"/>
    <lineage>
        <taxon>unclassified sequences</taxon>
        <taxon>metagenomes</taxon>
        <taxon>ecological metagenomes</taxon>
    </lineage>
</organism>
<keyword evidence="1" id="KW-0812">Transmembrane</keyword>
<evidence type="ECO:0008006" key="3">
    <source>
        <dbReference type="Google" id="ProtNLM"/>
    </source>
</evidence>
<reference evidence="2" key="1">
    <citation type="submission" date="2018-06" db="EMBL/GenBank/DDBJ databases">
        <authorList>
            <person name="Zhirakovskaya E."/>
        </authorList>
    </citation>
    <scope>NUCLEOTIDE SEQUENCE</scope>
</reference>
<dbReference type="AlphaFoldDB" id="A0A3B0T2E3"/>
<name>A0A3B0T2E3_9ZZZZ</name>
<keyword evidence="1" id="KW-1133">Transmembrane helix</keyword>
<feature type="transmembrane region" description="Helical" evidence="1">
    <location>
        <begin position="33"/>
        <end position="55"/>
    </location>
</feature>
<dbReference type="PANTHER" id="PTHR42867:SF1">
    <property type="entry name" value="MEMBRANE PROTEIN-RELATED"/>
    <property type="match status" value="1"/>
</dbReference>
<sequence length="252" mass="27478">FVLIESLQLGFRALSWSAEMSGEEEEEIGRKEIIFTMIFAVVAAIGIFVLAPAFAANWIKDLVGGNGILFVVIDGAFRIVMIVGYIWLIGRSQEIQRVFEYHGAEHKTIHAYESGDPLDIEAIQRYSPRHPRCGTSFIIIVAMVAFVVFLTLAPLPFVWQVAARILLIPLIAGISYEVLRAAAGKTWIAWVSQPGIWIQSITTKEPADDQVEVAIASLLAALDPLEVESVKERGAVAPAALAAEFDLGDGDG</sequence>
<feature type="transmembrane region" description="Helical" evidence="1">
    <location>
        <begin position="133"/>
        <end position="155"/>
    </location>
</feature>
<dbReference type="PANTHER" id="PTHR42867">
    <property type="entry name" value="MEMBRANE PROTEIN-RELATED"/>
    <property type="match status" value="1"/>
</dbReference>
<dbReference type="Pfam" id="PF07136">
    <property type="entry name" value="DUF1385"/>
    <property type="match status" value="1"/>
</dbReference>
<evidence type="ECO:0000313" key="2">
    <source>
        <dbReference type="EMBL" id="VAW06509.1"/>
    </source>
</evidence>
<feature type="transmembrane region" description="Helical" evidence="1">
    <location>
        <begin position="67"/>
        <end position="88"/>
    </location>
</feature>
<proteinExistence type="predicted"/>
<keyword evidence="1" id="KW-0472">Membrane</keyword>
<gene>
    <name evidence="2" type="ORF">MNBD_ACTINO01-2486</name>
</gene>
<feature type="non-terminal residue" evidence="2">
    <location>
        <position position="1"/>
    </location>
</feature>
<evidence type="ECO:0000256" key="1">
    <source>
        <dbReference type="SAM" id="Phobius"/>
    </source>
</evidence>
<protein>
    <recommendedName>
        <fullName evidence="3">DUF1385 domain-containing protein</fullName>
    </recommendedName>
</protein>
<feature type="transmembrane region" description="Helical" evidence="1">
    <location>
        <begin position="161"/>
        <end position="179"/>
    </location>
</feature>
<dbReference type="EMBL" id="UOEI01000474">
    <property type="protein sequence ID" value="VAW06509.1"/>
    <property type="molecule type" value="Genomic_DNA"/>
</dbReference>
<dbReference type="InterPro" id="IPR010787">
    <property type="entry name" value="DUF1385"/>
</dbReference>